<dbReference type="InterPro" id="IPR008597">
    <property type="entry name" value="Invert_lysozyme"/>
</dbReference>
<dbReference type="Gene3D" id="1.10.530.10">
    <property type="match status" value="1"/>
</dbReference>
<feature type="chain" id="PRO_5039238521" description="lysozyme" evidence="13">
    <location>
        <begin position="22"/>
        <end position="228"/>
    </location>
</feature>
<feature type="disulfide bond" evidence="12">
    <location>
        <begin position="133"/>
        <end position="142"/>
    </location>
</feature>
<feature type="active site" description="Nucleophile" evidence="11">
    <location>
        <position position="136"/>
    </location>
</feature>
<dbReference type="PROSITE" id="PS51909">
    <property type="entry name" value="LYSOZYME_I"/>
    <property type="match status" value="1"/>
</dbReference>
<comment type="caution">
    <text evidence="14">The sequence shown here is derived from an EMBL/GenBank/DDBJ whole genome shotgun (WGS) entry which is preliminary data.</text>
</comment>
<dbReference type="Pfam" id="PF05497">
    <property type="entry name" value="Destabilase"/>
    <property type="match status" value="1"/>
</dbReference>
<evidence type="ECO:0000256" key="13">
    <source>
        <dbReference type="SAM" id="SignalP"/>
    </source>
</evidence>
<feature type="disulfide bond" evidence="12">
    <location>
        <begin position="117"/>
        <end position="193"/>
    </location>
</feature>
<evidence type="ECO:0000256" key="2">
    <source>
        <dbReference type="ARBA" id="ARBA00004613"/>
    </source>
</evidence>
<evidence type="ECO:0000256" key="10">
    <source>
        <dbReference type="ARBA" id="ARBA00023295"/>
    </source>
</evidence>
<dbReference type="FunFam" id="1.10.530.10:FF:000023">
    <property type="entry name" value="Invertebrate-type lysozyme"/>
    <property type="match status" value="1"/>
</dbReference>
<accession>A0A9D4EFK7</accession>
<keyword evidence="15" id="KW-1185">Reference proteome</keyword>
<evidence type="ECO:0000256" key="5">
    <source>
        <dbReference type="ARBA" id="ARBA00022529"/>
    </source>
</evidence>
<organism evidence="14 15">
    <name type="scientific">Dreissena polymorpha</name>
    <name type="common">Zebra mussel</name>
    <name type="synonym">Mytilus polymorpha</name>
    <dbReference type="NCBI Taxonomy" id="45954"/>
    <lineage>
        <taxon>Eukaryota</taxon>
        <taxon>Metazoa</taxon>
        <taxon>Spiralia</taxon>
        <taxon>Lophotrochozoa</taxon>
        <taxon>Mollusca</taxon>
        <taxon>Bivalvia</taxon>
        <taxon>Autobranchia</taxon>
        <taxon>Heteroconchia</taxon>
        <taxon>Euheterodonta</taxon>
        <taxon>Imparidentia</taxon>
        <taxon>Neoheterodontei</taxon>
        <taxon>Myida</taxon>
        <taxon>Dreissenoidea</taxon>
        <taxon>Dreissenidae</taxon>
        <taxon>Dreissena</taxon>
    </lineage>
</organism>
<dbReference type="EC" id="3.2.1.17" evidence="3"/>
<feature type="disulfide bond" evidence="12">
    <location>
        <begin position="120"/>
        <end position="225"/>
    </location>
</feature>
<protein>
    <recommendedName>
        <fullName evidence="3">lysozyme</fullName>
        <ecNumber evidence="3">3.2.1.17</ecNumber>
    </recommendedName>
</protein>
<feature type="disulfide bond" evidence="12">
    <location>
        <begin position="155"/>
        <end position="175"/>
    </location>
</feature>
<dbReference type="SUPFAM" id="SSF53955">
    <property type="entry name" value="Lysozyme-like"/>
    <property type="match status" value="1"/>
</dbReference>
<evidence type="ECO:0000256" key="4">
    <source>
        <dbReference type="ARBA" id="ARBA00022525"/>
    </source>
</evidence>
<dbReference type="GO" id="GO:0031640">
    <property type="term" value="P:killing of cells of another organism"/>
    <property type="evidence" value="ECO:0007669"/>
    <property type="project" value="UniProtKB-KW"/>
</dbReference>
<evidence type="ECO:0000256" key="9">
    <source>
        <dbReference type="ARBA" id="ARBA00023157"/>
    </source>
</evidence>
<evidence type="ECO:0000256" key="12">
    <source>
        <dbReference type="PIRSR" id="PIRSR608597-3"/>
    </source>
</evidence>
<reference evidence="14" key="2">
    <citation type="submission" date="2020-11" db="EMBL/GenBank/DDBJ databases">
        <authorList>
            <person name="McCartney M.A."/>
            <person name="Auch B."/>
            <person name="Kono T."/>
            <person name="Mallez S."/>
            <person name="Becker A."/>
            <person name="Gohl D.M."/>
            <person name="Silverstein K.A.T."/>
            <person name="Koren S."/>
            <person name="Bechman K.B."/>
            <person name="Herman A."/>
            <person name="Abrahante J.E."/>
            <person name="Garbe J."/>
        </authorList>
    </citation>
    <scope>NUCLEOTIDE SEQUENCE</scope>
    <source>
        <strain evidence="14">Duluth1</strain>
        <tissue evidence="14">Whole animal</tissue>
    </source>
</reference>
<dbReference type="PANTHER" id="PTHR11195">
    <property type="entry name" value="DESTABILASE-RELATED"/>
    <property type="match status" value="1"/>
</dbReference>
<reference evidence="14" key="1">
    <citation type="journal article" date="2019" name="bioRxiv">
        <title>The Genome of the Zebra Mussel, Dreissena polymorpha: A Resource for Invasive Species Research.</title>
        <authorList>
            <person name="McCartney M.A."/>
            <person name="Auch B."/>
            <person name="Kono T."/>
            <person name="Mallez S."/>
            <person name="Zhang Y."/>
            <person name="Obille A."/>
            <person name="Becker A."/>
            <person name="Abrahante J.E."/>
            <person name="Garbe J."/>
            <person name="Badalamenti J.P."/>
            <person name="Herman A."/>
            <person name="Mangelson H."/>
            <person name="Liachko I."/>
            <person name="Sullivan S."/>
            <person name="Sone E.D."/>
            <person name="Koren S."/>
            <person name="Silverstein K.A.T."/>
            <person name="Beckman K.B."/>
            <person name="Gohl D.M."/>
        </authorList>
    </citation>
    <scope>NUCLEOTIDE SEQUENCE</scope>
    <source>
        <strain evidence="14">Duluth1</strain>
        <tissue evidence="14">Whole animal</tissue>
    </source>
</reference>
<feature type="disulfide bond" evidence="12">
    <location>
        <begin position="122"/>
        <end position="128"/>
    </location>
</feature>
<keyword evidence="4" id="KW-0964">Secreted</keyword>
<keyword evidence="10" id="KW-0326">Glycosidase</keyword>
<feature type="disulfide bond" evidence="12">
    <location>
        <begin position="165"/>
        <end position="171"/>
    </location>
</feature>
<dbReference type="GO" id="GO:0005576">
    <property type="term" value="C:extracellular region"/>
    <property type="evidence" value="ECO:0007669"/>
    <property type="project" value="UniProtKB-SubCell"/>
</dbReference>
<keyword evidence="5" id="KW-0929">Antimicrobial</keyword>
<dbReference type="PANTHER" id="PTHR11195:SF13">
    <property type="entry name" value="INVERTEBRATE-TYPE LYSOZYME 2-RELATED"/>
    <property type="match status" value="1"/>
</dbReference>
<dbReference type="AlphaFoldDB" id="A0A9D4EFK7"/>
<name>A0A9D4EFK7_DREPO</name>
<feature type="disulfide bond" evidence="12">
    <location>
        <begin position="189"/>
        <end position="207"/>
    </location>
</feature>
<gene>
    <name evidence="14" type="ORF">DPMN_180272</name>
</gene>
<evidence type="ECO:0000256" key="6">
    <source>
        <dbReference type="ARBA" id="ARBA00022638"/>
    </source>
</evidence>
<dbReference type="InterPro" id="IPR023346">
    <property type="entry name" value="Lysozyme-like_dom_sf"/>
</dbReference>
<keyword evidence="7" id="KW-0378">Hydrolase</keyword>
<dbReference type="Proteomes" id="UP000828390">
    <property type="component" value="Unassembled WGS sequence"/>
</dbReference>
<dbReference type="GO" id="GO:0004568">
    <property type="term" value="F:chitinase activity"/>
    <property type="evidence" value="ECO:0007669"/>
    <property type="project" value="UniProtKB-ARBA"/>
</dbReference>
<evidence type="ECO:0000256" key="7">
    <source>
        <dbReference type="ARBA" id="ARBA00022801"/>
    </source>
</evidence>
<feature type="active site" description="Proton donor" evidence="11">
    <location>
        <position position="125"/>
    </location>
</feature>
<feature type="signal peptide" evidence="13">
    <location>
        <begin position="1"/>
        <end position="21"/>
    </location>
</feature>
<evidence type="ECO:0000313" key="14">
    <source>
        <dbReference type="EMBL" id="KAH3778801.1"/>
    </source>
</evidence>
<dbReference type="CDD" id="cd16890">
    <property type="entry name" value="lyz_i"/>
    <property type="match status" value="1"/>
</dbReference>
<dbReference type="EMBL" id="JAIWYP010000009">
    <property type="protein sequence ID" value="KAH3778801.1"/>
    <property type="molecule type" value="Genomic_DNA"/>
</dbReference>
<comment type="catalytic activity">
    <reaction evidence="1">
        <text>Hydrolysis of (1-&gt;4)-beta-linkages between N-acetylmuramic acid and N-acetyl-D-glucosamine residues in a peptidoglycan and between N-acetyl-D-glucosamine residues in chitodextrins.</text>
        <dbReference type="EC" id="3.2.1.17"/>
    </reaction>
</comment>
<evidence type="ECO:0000256" key="11">
    <source>
        <dbReference type="PIRSR" id="PIRSR608597-1"/>
    </source>
</evidence>
<keyword evidence="13" id="KW-0732">Signal</keyword>
<evidence type="ECO:0000256" key="3">
    <source>
        <dbReference type="ARBA" id="ARBA00012732"/>
    </source>
</evidence>
<comment type="subcellular location">
    <subcellularLocation>
        <location evidence="2">Secreted</location>
    </subcellularLocation>
</comment>
<dbReference type="GO" id="GO:0042742">
    <property type="term" value="P:defense response to bacterium"/>
    <property type="evidence" value="ECO:0007669"/>
    <property type="project" value="UniProtKB-KW"/>
</dbReference>
<evidence type="ECO:0000256" key="1">
    <source>
        <dbReference type="ARBA" id="ARBA00000632"/>
    </source>
</evidence>
<evidence type="ECO:0000256" key="8">
    <source>
        <dbReference type="ARBA" id="ARBA00023022"/>
    </source>
</evidence>
<keyword evidence="9 12" id="KW-1015">Disulfide bond</keyword>
<dbReference type="GO" id="GO:0003796">
    <property type="term" value="F:lysozyme activity"/>
    <property type="evidence" value="ECO:0007669"/>
    <property type="project" value="UniProtKB-EC"/>
</dbReference>
<evidence type="ECO:0000313" key="15">
    <source>
        <dbReference type="Proteomes" id="UP000828390"/>
    </source>
</evidence>
<keyword evidence="6" id="KW-0081">Bacteriolytic enzyme</keyword>
<dbReference type="OrthoDB" id="6337871at2759"/>
<proteinExistence type="predicted"/>
<keyword evidence="8" id="KW-0044">Antibiotic</keyword>
<sequence>MASWPKTVYLLTLIALLGAHGNVIDDWEVDLEAVESEPRADLNVEYQPDVWNEVDRDLLDGDTNKRVYEQEIDSDDAEMTFGEAVDPAVKFAPGLVSVSEAGDPEVKFAPGLVSQACLGCICKLESQCKPIGCHMDVGSLSCGYFQIKVGYWTDCGRPGTDWKSCADDIQCSSQCVQNYMRRYASYYRCPATCEGYAREHNGGPNGCHNPRTIPYWNKLKRIPGCQNM</sequence>